<gene>
    <name evidence="8" type="ORF">COHA_007152</name>
</gene>
<keyword evidence="4" id="KW-0067">ATP-binding</keyword>
<keyword evidence="3" id="KW-1000">Mitochondrion outer membrane</keyword>
<evidence type="ECO:0000259" key="7">
    <source>
        <dbReference type="SMART" id="SM00382"/>
    </source>
</evidence>
<organism evidence="8 9">
    <name type="scientific">Chlorella ohadii</name>
    <dbReference type="NCBI Taxonomy" id="2649997"/>
    <lineage>
        <taxon>Eukaryota</taxon>
        <taxon>Viridiplantae</taxon>
        <taxon>Chlorophyta</taxon>
        <taxon>core chlorophytes</taxon>
        <taxon>Trebouxiophyceae</taxon>
        <taxon>Chlorellales</taxon>
        <taxon>Chlorellaceae</taxon>
        <taxon>Chlorella clade</taxon>
        <taxon>Chlorella</taxon>
    </lineage>
</organism>
<feature type="compositionally biased region" description="Low complexity" evidence="6">
    <location>
        <begin position="877"/>
        <end position="894"/>
    </location>
</feature>
<feature type="region of interest" description="Disordered" evidence="6">
    <location>
        <begin position="1"/>
        <end position="90"/>
    </location>
</feature>
<evidence type="ECO:0000256" key="3">
    <source>
        <dbReference type="ARBA" id="ARBA00022787"/>
    </source>
</evidence>
<name>A0AAD5H083_9CHLO</name>
<dbReference type="GO" id="GO:0016887">
    <property type="term" value="F:ATP hydrolysis activity"/>
    <property type="evidence" value="ECO:0007669"/>
    <property type="project" value="InterPro"/>
</dbReference>
<dbReference type="SUPFAM" id="SSF52540">
    <property type="entry name" value="P-loop containing nucleoside triphosphate hydrolases"/>
    <property type="match status" value="1"/>
</dbReference>
<dbReference type="Proteomes" id="UP001205105">
    <property type="component" value="Unassembled WGS sequence"/>
</dbReference>
<dbReference type="InterPro" id="IPR041569">
    <property type="entry name" value="AAA_lid_3"/>
</dbReference>
<feature type="compositionally biased region" description="Low complexity" evidence="6">
    <location>
        <begin position="810"/>
        <end position="822"/>
    </location>
</feature>
<keyword evidence="3" id="KW-0472">Membrane</keyword>
<dbReference type="PANTHER" id="PTHR45644">
    <property type="entry name" value="AAA ATPASE, PUTATIVE (AFU_ORTHOLOGUE AFUA_2G12920)-RELATED-RELATED"/>
    <property type="match status" value="1"/>
</dbReference>
<evidence type="ECO:0000256" key="6">
    <source>
        <dbReference type="SAM" id="MobiDB-lite"/>
    </source>
</evidence>
<keyword evidence="5" id="KW-0496">Mitochondrion</keyword>
<dbReference type="Gene3D" id="1.10.8.60">
    <property type="match status" value="1"/>
</dbReference>
<keyword evidence="9" id="KW-1185">Reference proteome</keyword>
<feature type="domain" description="AAA+ ATPase" evidence="7">
    <location>
        <begin position="1009"/>
        <end position="1147"/>
    </location>
</feature>
<sequence length="1263" mass="130940">MPAGAHEAVAGKGKRKADSTAHSTEGEAPEGPEVRSPAAKRPREGADGPGEPAHPPPDRASVEPGQDDTPDKAKAQEADSGAQDGAGLGLADLLQAEGSTHLLDDEAALLAPGDDELPMALDRASPTRAAEEALAAAADAGAAAAEVAGGTSMAIDAELSLGAPAEAQATELLPPTAAAAAAAAAAAPLPAGGDRQESTMVPQCAVVLGTPLEPAEVSTSHLEPLPQQEPSAHQLSVRADLAAAVIPPEAVGVSWDHFPNHLGDGVRSRLLSLATLHLRAPPGSCPAAVRELNANSNKVLLGAAISCELYQERVIRALAGRVGVPLLVADAYSLRLDEEDLKDEGGPPPLEDLYGGGGSFPPDSWDMSDDEDPFLRLPKQDGEKDGKDGLDAAVALRAKPAALEGPAAQKKDVAAGAEAATAPAAADASQPAASVVASRPPAATDGTAAAAAGAAAVPGLALPAASAAPAVASGAAGPAAAGKVDASVAASKPGAPLLKRGDRVTYRGKVHPSFTAAQERLDQLQQAISRVEASASSRAREYLPQLLMRRTLLGAQGQRASQRVQPARAPPVGSKGRVLHASAEKVQVQFDEPFEGALNIPGQRERCGFQCSPSDVQVVEDKDDPLVSSMQALFDVIAEKAGQGPLIVYIQNLDRMLRTHATDHFRKLEALLAQLPPRCLLFGGYCSRSLTRPEAKGRDSGPPGLSRLFGSLGDPLGGFGDEGGSLLDRFGRGPMGRQRKSTKGKALAKCGMACDDWDAVSITDCQLSKKEIEQLVGMSVAEQLAAGGPDSNAAAAVAADAAGAVPDPAAAAAADAGSPPAAQRSASMEVVPQQAEASAAAAAEAASTIEAPAAREREASATVDEQPAAMQTDGDEAAAPAAAGSAPGDGTVVQPAAEGAGTAAAAAAGQAAKVQPPWTLRAEHVMAAAEALRKLQAEAAAQPEKQALRDVAVDQYEKQLLSEVIPPEEINVSFDDIGALEAVKNTLHEVVILPLQRPELFMRGALTKPTKGLLLFGPPGTGKTMLAKAVACESGAHFINVNMSAITSKWFGEGERLVRALFGLAHKLSPSVIFVDEIDSFLSKRGQSNNEHEALRKMKNEFMTHWDGLRTKANDRVLVLAATNRPMDLDDAVIRRMPRRIFVPLPDVAQREKILQVILNTEDLEPTFDFREAAELSDGYSGSDLKNLCIAAAYCPIREHLEAERAAAPVRLRSINISDFKAALKQVTASTHTDSATMSELKRWNDQYGEGGSRQKEHFAYYT</sequence>
<dbReference type="Pfam" id="PF17862">
    <property type="entry name" value="AAA_lid_3"/>
    <property type="match status" value="1"/>
</dbReference>
<dbReference type="GO" id="GO:0005741">
    <property type="term" value="C:mitochondrial outer membrane"/>
    <property type="evidence" value="ECO:0007669"/>
    <property type="project" value="UniProtKB-SubCell"/>
</dbReference>
<feature type="compositionally biased region" description="Low complexity" evidence="6">
    <location>
        <begin position="835"/>
        <end position="852"/>
    </location>
</feature>
<accession>A0AAD5H083</accession>
<dbReference type="PROSITE" id="PS00674">
    <property type="entry name" value="AAA"/>
    <property type="match status" value="1"/>
</dbReference>
<feature type="compositionally biased region" description="Low complexity" evidence="6">
    <location>
        <begin position="81"/>
        <end position="90"/>
    </location>
</feature>
<dbReference type="EMBL" id="JADXDR010000107">
    <property type="protein sequence ID" value="KAI7839149.1"/>
    <property type="molecule type" value="Genomic_DNA"/>
</dbReference>
<evidence type="ECO:0000256" key="4">
    <source>
        <dbReference type="ARBA" id="ARBA00022840"/>
    </source>
</evidence>
<protein>
    <recommendedName>
        <fullName evidence="7">AAA+ ATPase domain-containing protein</fullName>
    </recommendedName>
</protein>
<evidence type="ECO:0000313" key="8">
    <source>
        <dbReference type="EMBL" id="KAI7839149.1"/>
    </source>
</evidence>
<feature type="region of interest" description="Disordered" evidence="6">
    <location>
        <begin position="557"/>
        <end position="576"/>
    </location>
</feature>
<reference evidence="8" key="1">
    <citation type="submission" date="2020-11" db="EMBL/GenBank/DDBJ databases">
        <title>Chlorella ohadii genome sequencing and assembly.</title>
        <authorList>
            <person name="Murik O."/>
            <person name="Treves H."/>
            <person name="Kedem I."/>
            <person name="Shotland Y."/>
            <person name="Kaplan A."/>
        </authorList>
    </citation>
    <scope>NUCLEOTIDE SEQUENCE</scope>
    <source>
        <strain evidence="8">1</strain>
    </source>
</reference>
<dbReference type="AlphaFoldDB" id="A0AAD5H083"/>
<feature type="region of interest" description="Disordered" evidence="6">
    <location>
        <begin position="810"/>
        <end position="894"/>
    </location>
</feature>
<evidence type="ECO:0000313" key="9">
    <source>
        <dbReference type="Proteomes" id="UP001205105"/>
    </source>
</evidence>
<evidence type="ECO:0000256" key="1">
    <source>
        <dbReference type="ARBA" id="ARBA00004572"/>
    </source>
</evidence>
<dbReference type="GO" id="GO:0005524">
    <property type="term" value="F:ATP binding"/>
    <property type="evidence" value="ECO:0007669"/>
    <property type="project" value="UniProtKB-KW"/>
</dbReference>
<dbReference type="InterPro" id="IPR003593">
    <property type="entry name" value="AAA+_ATPase"/>
</dbReference>
<keyword evidence="2" id="KW-0547">Nucleotide-binding</keyword>
<dbReference type="InterPro" id="IPR003960">
    <property type="entry name" value="ATPase_AAA_CS"/>
</dbReference>
<dbReference type="Pfam" id="PF00004">
    <property type="entry name" value="AAA"/>
    <property type="match status" value="1"/>
</dbReference>
<dbReference type="Gene3D" id="3.40.50.300">
    <property type="entry name" value="P-loop containing nucleotide triphosphate hydrolases"/>
    <property type="match status" value="1"/>
</dbReference>
<dbReference type="SMART" id="SM00382">
    <property type="entry name" value="AAA"/>
    <property type="match status" value="1"/>
</dbReference>
<evidence type="ECO:0000256" key="2">
    <source>
        <dbReference type="ARBA" id="ARBA00022741"/>
    </source>
</evidence>
<dbReference type="InterPro" id="IPR051701">
    <property type="entry name" value="Mito_OM_Translocase_MSP1"/>
</dbReference>
<comment type="caution">
    <text evidence="8">The sequence shown here is derived from an EMBL/GenBank/DDBJ whole genome shotgun (WGS) entry which is preliminary data.</text>
</comment>
<evidence type="ECO:0000256" key="5">
    <source>
        <dbReference type="ARBA" id="ARBA00023128"/>
    </source>
</evidence>
<dbReference type="PANTHER" id="PTHR45644:SF56">
    <property type="entry name" value="AAA ATPASE, PUTATIVE (AFU_ORTHOLOGUE AFUA_2G12920)-RELATED"/>
    <property type="match status" value="1"/>
</dbReference>
<comment type="subcellular location">
    <subcellularLocation>
        <location evidence="1">Mitochondrion outer membrane</location>
        <topology evidence="1">Single-pass membrane protein</topology>
    </subcellularLocation>
</comment>
<dbReference type="FunFam" id="3.40.50.300:FF:000416">
    <property type="entry name" value="p-loop nucleoside triphosphate hydrolase superfamily protein"/>
    <property type="match status" value="1"/>
</dbReference>
<feature type="compositionally biased region" description="Basic and acidic residues" evidence="6">
    <location>
        <begin position="378"/>
        <end position="387"/>
    </location>
</feature>
<dbReference type="InterPro" id="IPR027417">
    <property type="entry name" value="P-loop_NTPase"/>
</dbReference>
<feature type="region of interest" description="Disordered" evidence="6">
    <location>
        <begin position="339"/>
        <end position="387"/>
    </location>
</feature>
<proteinExistence type="predicted"/>
<dbReference type="InterPro" id="IPR003959">
    <property type="entry name" value="ATPase_AAA_core"/>
</dbReference>